<name>A0A317ENQ6_9SPHI</name>
<reference evidence="1 2" key="1">
    <citation type="submission" date="2018-05" db="EMBL/GenBank/DDBJ databases">
        <title>Pedobacter paludis sp. nov., isolated from wetland soil.</title>
        <authorList>
            <person name="Zhang Y."/>
            <person name="Wang G."/>
        </authorList>
    </citation>
    <scope>NUCLEOTIDE SEQUENCE [LARGE SCALE GENOMIC DNA]</scope>
    <source>
        <strain evidence="1 2">KCTC22721</strain>
    </source>
</reference>
<evidence type="ECO:0000313" key="1">
    <source>
        <dbReference type="EMBL" id="PWS27985.1"/>
    </source>
</evidence>
<dbReference type="OrthoDB" id="7557948at2"/>
<dbReference type="Proteomes" id="UP000245379">
    <property type="component" value="Unassembled WGS sequence"/>
</dbReference>
<sequence length="217" mass="24884">METKGSGSDVRKKTIPGVFIIESLEFEDERGSKEGEILYGILQLSGIPVEYVYVRSYDEFVHFINQFVESNFRFLHISCHGNNDGIKLTLEEISNNELGSILHRKLKYRRLFLSACAAVNENMAFELFPKSGCNSLIGPNKKVKMKEVAIFWASFYHLMFKLNHKAMKKKYLISTLDALVKLYAIPIKYFKTSTIAPYFSEQKLTQTSTIPVDDDLD</sequence>
<proteinExistence type="predicted"/>
<protein>
    <recommendedName>
        <fullName evidence="3">CHAT domain-containing protein</fullName>
    </recommendedName>
</protein>
<organism evidence="1 2">
    <name type="scientific">Pedobacter yonginense</name>
    <dbReference type="NCBI Taxonomy" id="651869"/>
    <lineage>
        <taxon>Bacteria</taxon>
        <taxon>Pseudomonadati</taxon>
        <taxon>Bacteroidota</taxon>
        <taxon>Sphingobacteriia</taxon>
        <taxon>Sphingobacteriales</taxon>
        <taxon>Sphingobacteriaceae</taxon>
        <taxon>Pedobacter</taxon>
    </lineage>
</organism>
<keyword evidence="2" id="KW-1185">Reference proteome</keyword>
<evidence type="ECO:0008006" key="3">
    <source>
        <dbReference type="Google" id="ProtNLM"/>
    </source>
</evidence>
<evidence type="ECO:0000313" key="2">
    <source>
        <dbReference type="Proteomes" id="UP000245379"/>
    </source>
</evidence>
<accession>A0A317ENQ6</accession>
<comment type="caution">
    <text evidence="1">The sequence shown here is derived from an EMBL/GenBank/DDBJ whole genome shotgun (WGS) entry which is preliminary data.</text>
</comment>
<dbReference type="EMBL" id="QGNZ01000002">
    <property type="protein sequence ID" value="PWS27985.1"/>
    <property type="molecule type" value="Genomic_DNA"/>
</dbReference>
<dbReference type="RefSeq" id="WP_109925746.1">
    <property type="nucleotide sequence ID" value="NZ_QGNZ01000002.1"/>
</dbReference>
<dbReference type="AlphaFoldDB" id="A0A317ENQ6"/>
<gene>
    <name evidence="1" type="ORF">DHW03_10510</name>
</gene>